<dbReference type="AlphaFoldDB" id="A0A9W6GVQ2"/>
<dbReference type="GO" id="GO:0004146">
    <property type="term" value="F:dihydrofolate reductase activity"/>
    <property type="evidence" value="ECO:0007669"/>
    <property type="project" value="UniProtKB-EC"/>
</dbReference>
<dbReference type="GO" id="GO:0046655">
    <property type="term" value="P:folic acid metabolic process"/>
    <property type="evidence" value="ECO:0007669"/>
    <property type="project" value="TreeGrafter"/>
</dbReference>
<dbReference type="PANTHER" id="PTHR48069">
    <property type="entry name" value="DIHYDROFOLATE REDUCTASE"/>
    <property type="match status" value="1"/>
</dbReference>
<keyword evidence="6 8" id="KW-0560">Oxidoreductase</keyword>
<dbReference type="SUPFAM" id="SSF53597">
    <property type="entry name" value="Dihydrofolate reductase-like"/>
    <property type="match status" value="1"/>
</dbReference>
<evidence type="ECO:0000256" key="7">
    <source>
        <dbReference type="ARBA" id="ARBA00025067"/>
    </source>
</evidence>
<comment type="similarity">
    <text evidence="2 8 9">Belongs to the dihydrofolate reductase family.</text>
</comment>
<feature type="domain" description="DHFR" evidence="10">
    <location>
        <begin position="5"/>
        <end position="169"/>
    </location>
</feature>
<dbReference type="GO" id="GO:0005829">
    <property type="term" value="C:cytosol"/>
    <property type="evidence" value="ECO:0007669"/>
    <property type="project" value="TreeGrafter"/>
</dbReference>
<dbReference type="InterPro" id="IPR024072">
    <property type="entry name" value="DHFR-like_dom_sf"/>
</dbReference>
<dbReference type="Gene3D" id="3.40.430.10">
    <property type="entry name" value="Dihydrofolate Reductase, subunit A"/>
    <property type="match status" value="1"/>
</dbReference>
<evidence type="ECO:0000259" key="10">
    <source>
        <dbReference type="PROSITE" id="PS51330"/>
    </source>
</evidence>
<reference evidence="11" key="1">
    <citation type="journal article" date="2023" name="Int. J. Syst. Evol. Microbiol.">
        <title>Methylocystis iwaonis sp. nov., a type II methane-oxidizing bacterium from surface soil of a rice paddy field in Japan, and emended description of the genus Methylocystis (ex Whittenbury et al. 1970) Bowman et al. 1993.</title>
        <authorList>
            <person name="Kaise H."/>
            <person name="Sawadogo J.B."/>
            <person name="Alam M.S."/>
            <person name="Ueno C."/>
            <person name="Dianou D."/>
            <person name="Shinjo R."/>
            <person name="Asakawa S."/>
        </authorList>
    </citation>
    <scope>NUCLEOTIDE SEQUENCE</scope>
    <source>
        <strain evidence="11">LMG27198</strain>
    </source>
</reference>
<dbReference type="Pfam" id="PF00186">
    <property type="entry name" value="DHFR_1"/>
    <property type="match status" value="1"/>
</dbReference>
<keyword evidence="12" id="KW-1185">Reference proteome</keyword>
<evidence type="ECO:0000256" key="4">
    <source>
        <dbReference type="ARBA" id="ARBA00022563"/>
    </source>
</evidence>
<protein>
    <recommendedName>
        <fullName evidence="3 8">Dihydrofolate reductase</fullName>
        <ecNumber evidence="3 8">1.5.1.3</ecNumber>
    </recommendedName>
</protein>
<comment type="function">
    <text evidence="7 8">Key enzyme in folate metabolism. Catalyzes an essential reaction for de novo glycine and purine synthesis, and for DNA precursor synthesis.</text>
</comment>
<sequence length="176" mass="19350">MDHPKLVAVVARAQNGVIGVGNGLPWRLSTDLKRYKTRTWGRPMIMGRRTWDSIGRPLPGRESVVVTRRADFAAPGAHVASSLAESVEIARRLAREMGSNEIIVAGGEEIYRGLLDRTDMIELTEVALAIPGDAHFPALSPADWEEIAREAPPRGERDEADFAFVTLQRRGAEKAL</sequence>
<keyword evidence="5 8" id="KW-0521">NADP</keyword>
<dbReference type="InterPro" id="IPR012259">
    <property type="entry name" value="DHFR"/>
</dbReference>
<dbReference type="PANTHER" id="PTHR48069:SF3">
    <property type="entry name" value="DIHYDROFOLATE REDUCTASE"/>
    <property type="match status" value="1"/>
</dbReference>
<comment type="pathway">
    <text evidence="1 8">Cofactor biosynthesis; tetrahydrofolate biosynthesis; 5,6,7,8-tetrahydrofolate from 7,8-dihydrofolate: step 1/1.</text>
</comment>
<dbReference type="GO" id="GO:0050661">
    <property type="term" value="F:NADP binding"/>
    <property type="evidence" value="ECO:0007669"/>
    <property type="project" value="InterPro"/>
</dbReference>
<dbReference type="PROSITE" id="PS00075">
    <property type="entry name" value="DHFR_1"/>
    <property type="match status" value="1"/>
</dbReference>
<dbReference type="EC" id="1.5.1.3" evidence="3 8"/>
<dbReference type="EMBL" id="BSEC01000001">
    <property type="protein sequence ID" value="GLI93754.1"/>
    <property type="molecule type" value="Genomic_DNA"/>
</dbReference>
<evidence type="ECO:0000313" key="12">
    <source>
        <dbReference type="Proteomes" id="UP001144323"/>
    </source>
</evidence>
<keyword evidence="4 8" id="KW-0554">One-carbon metabolism</keyword>
<dbReference type="PRINTS" id="PR00070">
    <property type="entry name" value="DHFR"/>
</dbReference>
<dbReference type="InterPro" id="IPR017925">
    <property type="entry name" value="DHFR_CS"/>
</dbReference>
<dbReference type="PIRSF" id="PIRSF000194">
    <property type="entry name" value="DHFR"/>
    <property type="match status" value="1"/>
</dbReference>
<dbReference type="GO" id="GO:0046452">
    <property type="term" value="P:dihydrofolate metabolic process"/>
    <property type="evidence" value="ECO:0007669"/>
    <property type="project" value="TreeGrafter"/>
</dbReference>
<dbReference type="PROSITE" id="PS51330">
    <property type="entry name" value="DHFR_2"/>
    <property type="match status" value="1"/>
</dbReference>
<evidence type="ECO:0000256" key="8">
    <source>
        <dbReference type="PIRNR" id="PIRNR000194"/>
    </source>
</evidence>
<evidence type="ECO:0000256" key="1">
    <source>
        <dbReference type="ARBA" id="ARBA00004903"/>
    </source>
</evidence>
<dbReference type="Proteomes" id="UP001144323">
    <property type="component" value="Unassembled WGS sequence"/>
</dbReference>
<dbReference type="RefSeq" id="WP_281803755.1">
    <property type="nucleotide sequence ID" value="NZ_BSEC01000001.1"/>
</dbReference>
<evidence type="ECO:0000256" key="9">
    <source>
        <dbReference type="RuleBase" id="RU004474"/>
    </source>
</evidence>
<proteinExistence type="inferred from homology"/>
<dbReference type="GO" id="GO:0046654">
    <property type="term" value="P:tetrahydrofolate biosynthetic process"/>
    <property type="evidence" value="ECO:0007669"/>
    <property type="project" value="InterPro"/>
</dbReference>
<comment type="caution">
    <text evidence="11">The sequence shown here is derived from an EMBL/GenBank/DDBJ whole genome shotgun (WGS) entry which is preliminary data.</text>
</comment>
<organism evidence="11 12">
    <name type="scientific">Methylocystis echinoides</name>
    <dbReference type="NCBI Taxonomy" id="29468"/>
    <lineage>
        <taxon>Bacteria</taxon>
        <taxon>Pseudomonadati</taxon>
        <taxon>Pseudomonadota</taxon>
        <taxon>Alphaproteobacteria</taxon>
        <taxon>Hyphomicrobiales</taxon>
        <taxon>Methylocystaceae</taxon>
        <taxon>Methylocystis</taxon>
    </lineage>
</organism>
<evidence type="ECO:0000256" key="3">
    <source>
        <dbReference type="ARBA" id="ARBA00012856"/>
    </source>
</evidence>
<dbReference type="InterPro" id="IPR001796">
    <property type="entry name" value="DHFR_dom"/>
</dbReference>
<gene>
    <name evidence="11" type="primary">folA</name>
    <name evidence="11" type="ORF">LMG27198_27460</name>
</gene>
<evidence type="ECO:0000256" key="6">
    <source>
        <dbReference type="ARBA" id="ARBA00023002"/>
    </source>
</evidence>
<name>A0A9W6GVQ2_9HYPH</name>
<evidence type="ECO:0000313" key="11">
    <source>
        <dbReference type="EMBL" id="GLI93754.1"/>
    </source>
</evidence>
<comment type="catalytic activity">
    <reaction evidence="8">
        <text>(6S)-5,6,7,8-tetrahydrofolate + NADP(+) = 7,8-dihydrofolate + NADPH + H(+)</text>
        <dbReference type="Rhea" id="RHEA:15009"/>
        <dbReference type="ChEBI" id="CHEBI:15378"/>
        <dbReference type="ChEBI" id="CHEBI:57451"/>
        <dbReference type="ChEBI" id="CHEBI:57453"/>
        <dbReference type="ChEBI" id="CHEBI:57783"/>
        <dbReference type="ChEBI" id="CHEBI:58349"/>
        <dbReference type="EC" id="1.5.1.3"/>
    </reaction>
</comment>
<evidence type="ECO:0000256" key="5">
    <source>
        <dbReference type="ARBA" id="ARBA00022857"/>
    </source>
</evidence>
<accession>A0A9W6GVQ2</accession>
<dbReference type="CDD" id="cd00209">
    <property type="entry name" value="DHFR"/>
    <property type="match status" value="1"/>
</dbReference>
<evidence type="ECO:0000256" key="2">
    <source>
        <dbReference type="ARBA" id="ARBA00009539"/>
    </source>
</evidence>
<dbReference type="GO" id="GO:0006730">
    <property type="term" value="P:one-carbon metabolic process"/>
    <property type="evidence" value="ECO:0007669"/>
    <property type="project" value="UniProtKB-KW"/>
</dbReference>